<evidence type="ECO:0000256" key="2">
    <source>
        <dbReference type="RuleBase" id="RU362097"/>
    </source>
</evidence>
<keyword evidence="2" id="KW-0812">Transmembrane</keyword>
<name>A0A316EQA5_9BURK</name>
<evidence type="ECO:0000313" key="4">
    <source>
        <dbReference type="Proteomes" id="UP000245754"/>
    </source>
</evidence>
<keyword evidence="2" id="KW-0564">Palmitate</keyword>
<dbReference type="GO" id="GO:0005886">
    <property type="term" value="C:plasma membrane"/>
    <property type="evidence" value="ECO:0007669"/>
    <property type="project" value="UniProtKB-SubCell"/>
</dbReference>
<dbReference type="GO" id="GO:0015562">
    <property type="term" value="F:efflux transmembrane transporter activity"/>
    <property type="evidence" value="ECO:0007669"/>
    <property type="project" value="InterPro"/>
</dbReference>
<evidence type="ECO:0000313" key="3">
    <source>
        <dbReference type="EMBL" id="PWK34020.1"/>
    </source>
</evidence>
<keyword evidence="2 3" id="KW-0449">Lipoprotein</keyword>
<keyword evidence="2" id="KW-1134">Transmembrane beta strand</keyword>
<proteinExistence type="inferred from homology"/>
<comment type="similarity">
    <text evidence="1 2">Belongs to the outer membrane factor (OMF) (TC 1.B.17) family.</text>
</comment>
<dbReference type="Gene3D" id="2.20.200.10">
    <property type="entry name" value="Outer membrane efflux proteins (OEP)"/>
    <property type="match status" value="1"/>
</dbReference>
<dbReference type="NCBIfam" id="TIGR01845">
    <property type="entry name" value="outer_NodT"/>
    <property type="match status" value="1"/>
</dbReference>
<dbReference type="SUPFAM" id="SSF56954">
    <property type="entry name" value="Outer membrane efflux proteins (OEP)"/>
    <property type="match status" value="1"/>
</dbReference>
<dbReference type="Pfam" id="PF02321">
    <property type="entry name" value="OEP"/>
    <property type="match status" value="2"/>
</dbReference>
<gene>
    <name evidence="3" type="ORF">C7419_103339</name>
</gene>
<dbReference type="PANTHER" id="PTHR30203:SF33">
    <property type="entry name" value="BLR4455 PROTEIN"/>
    <property type="match status" value="1"/>
</dbReference>
<dbReference type="EMBL" id="QGGT01000003">
    <property type="protein sequence ID" value="PWK34020.1"/>
    <property type="molecule type" value="Genomic_DNA"/>
</dbReference>
<keyword evidence="2" id="KW-0472">Membrane</keyword>
<comment type="caution">
    <text evidence="3">The sequence shown here is derived from an EMBL/GenBank/DDBJ whole genome shotgun (WGS) entry which is preliminary data.</text>
</comment>
<feature type="chain" id="PRO_5016190312" evidence="2">
    <location>
        <begin position="29"/>
        <end position="495"/>
    </location>
</feature>
<evidence type="ECO:0000256" key="1">
    <source>
        <dbReference type="ARBA" id="ARBA00007613"/>
    </source>
</evidence>
<keyword evidence="2" id="KW-0732">Signal</keyword>
<dbReference type="PANTHER" id="PTHR30203">
    <property type="entry name" value="OUTER MEMBRANE CATION EFFLUX PROTEIN"/>
    <property type="match status" value="1"/>
</dbReference>
<dbReference type="InterPro" id="IPR003423">
    <property type="entry name" value="OMP_efflux"/>
</dbReference>
<protein>
    <submittedName>
        <fullName evidence="3">NodT family efflux transporter outer membrane factor (OMF) lipoprotein</fullName>
    </submittedName>
</protein>
<dbReference type="Gene3D" id="1.20.1600.10">
    <property type="entry name" value="Outer membrane efflux proteins (OEP)"/>
    <property type="match status" value="1"/>
</dbReference>
<dbReference type="PROSITE" id="PS51257">
    <property type="entry name" value="PROKAR_LIPOPROTEIN"/>
    <property type="match status" value="1"/>
</dbReference>
<comment type="subcellular location">
    <subcellularLocation>
        <location evidence="2">Cell membrane</location>
        <topology evidence="2">Lipid-anchor</topology>
    </subcellularLocation>
</comment>
<dbReference type="AlphaFoldDB" id="A0A316EQA5"/>
<keyword evidence="4" id="KW-1185">Reference proteome</keyword>
<sequence length="495" mass="51620">MKRHADTPRRLPASIAATVTTATAIALAACSTPPSGHVPALDVPASWRNAPNATDGQTPAHPAAPAAAIAPDWWRAFGSVELSELVAQAQANSFDVAAAAARVRQAQAQARIAGAALLPDVSLAANVQRFKEPQETVSGFYNLQLFASYEVDIWGGNAALRDSARAALLSTAYARDAITLTVVATVANTYLQTVALRERVTIAQRNLDNSERILALVSSRARAGAATPLEVAQQRGLVATQRQELALRTQQSRASLATLATVLGRPTEGFDIAATTLAGIAAPTAATGVPSELLARRPDLAQAERALAAADADITVARAAMLPTLTLTAGAGAGAEHLRNLFDTSLYNLAAGLVVPIFNAGRLSAGRDLAVARREELLAAYRGAIVNAFGDVETALAAADGVAAQRAAQDEALAQASEAVRLAESRYRAGAETLLTLLDAQRTLYAAQDQQIQLNLSQRQSSVALYRALGGGWRTTPSENTPIATDSTRCGLCKS</sequence>
<organism evidence="3 4">
    <name type="scientific">Cupriavidus plantarum</name>
    <dbReference type="NCBI Taxonomy" id="942865"/>
    <lineage>
        <taxon>Bacteria</taxon>
        <taxon>Pseudomonadati</taxon>
        <taxon>Pseudomonadota</taxon>
        <taxon>Betaproteobacteria</taxon>
        <taxon>Burkholderiales</taxon>
        <taxon>Burkholderiaceae</taxon>
        <taxon>Cupriavidus</taxon>
    </lineage>
</organism>
<dbReference type="InterPro" id="IPR010131">
    <property type="entry name" value="MdtP/NodT-like"/>
</dbReference>
<accession>A0A316EQA5</accession>
<reference evidence="3 4" key="1">
    <citation type="submission" date="2018-05" db="EMBL/GenBank/DDBJ databases">
        <title>Genomic Encyclopedia of Type Strains, Phase IV (KMG-V): Genome sequencing to study the core and pangenomes of soil and plant-associated prokaryotes.</title>
        <authorList>
            <person name="Whitman W."/>
        </authorList>
    </citation>
    <scope>NUCLEOTIDE SEQUENCE [LARGE SCALE GENOMIC DNA]</scope>
    <source>
        <strain evidence="3 4">SLV-132</strain>
    </source>
</reference>
<dbReference type="Proteomes" id="UP000245754">
    <property type="component" value="Unassembled WGS sequence"/>
</dbReference>
<dbReference type="RefSeq" id="WP_258308042.1">
    <property type="nucleotide sequence ID" value="NZ_QGGT01000003.1"/>
</dbReference>
<feature type="signal peptide" evidence="2">
    <location>
        <begin position="1"/>
        <end position="28"/>
    </location>
</feature>